<reference evidence="1 2" key="1">
    <citation type="journal article" date="2023" name="Hortic Res">
        <title>Pangenome of water caltrop reveals structural variations and asymmetric subgenome divergence after allopolyploidization.</title>
        <authorList>
            <person name="Zhang X."/>
            <person name="Chen Y."/>
            <person name="Wang L."/>
            <person name="Yuan Y."/>
            <person name="Fang M."/>
            <person name="Shi L."/>
            <person name="Lu R."/>
            <person name="Comes H.P."/>
            <person name="Ma Y."/>
            <person name="Chen Y."/>
            <person name="Huang G."/>
            <person name="Zhou Y."/>
            <person name="Zheng Z."/>
            <person name="Qiu Y."/>
        </authorList>
    </citation>
    <scope>NUCLEOTIDE SEQUENCE [LARGE SCALE GENOMIC DNA]</scope>
    <source>
        <tissue evidence="1">Roots</tissue>
    </source>
</reference>
<gene>
    <name evidence="1" type="ORF">SAY87_019865</name>
</gene>
<evidence type="ECO:0000313" key="1">
    <source>
        <dbReference type="EMBL" id="KAK4758564.1"/>
    </source>
</evidence>
<dbReference type="AlphaFoldDB" id="A0AAN7K543"/>
<dbReference type="Proteomes" id="UP001345219">
    <property type="component" value="Chromosome 15"/>
</dbReference>
<keyword evidence="2" id="KW-1185">Reference proteome</keyword>
<accession>A0AAN7K543</accession>
<proteinExistence type="predicted"/>
<dbReference type="EMBL" id="JAXIOK010000012">
    <property type="protein sequence ID" value="KAK4758564.1"/>
    <property type="molecule type" value="Genomic_DNA"/>
</dbReference>
<name>A0AAN7K543_9MYRT</name>
<sequence length="112" mass="12570">METVTVFVNGPTTQKEVAVKKVPKDAFPVNRVSNKYVVCRELWIYTSLLKQETSSRDLTTAMQPVPAATEYNDWSDLDDDFHSDLTTAGCNILLESNSSSINNRVIEASKKR</sequence>
<protein>
    <submittedName>
        <fullName evidence="1">Uncharacterized protein</fullName>
    </submittedName>
</protein>
<organism evidence="1 2">
    <name type="scientific">Trapa incisa</name>
    <dbReference type="NCBI Taxonomy" id="236973"/>
    <lineage>
        <taxon>Eukaryota</taxon>
        <taxon>Viridiplantae</taxon>
        <taxon>Streptophyta</taxon>
        <taxon>Embryophyta</taxon>
        <taxon>Tracheophyta</taxon>
        <taxon>Spermatophyta</taxon>
        <taxon>Magnoliopsida</taxon>
        <taxon>eudicotyledons</taxon>
        <taxon>Gunneridae</taxon>
        <taxon>Pentapetalae</taxon>
        <taxon>rosids</taxon>
        <taxon>malvids</taxon>
        <taxon>Myrtales</taxon>
        <taxon>Lythraceae</taxon>
        <taxon>Trapa</taxon>
    </lineage>
</organism>
<comment type="caution">
    <text evidence="1">The sequence shown here is derived from an EMBL/GenBank/DDBJ whole genome shotgun (WGS) entry which is preliminary data.</text>
</comment>
<evidence type="ECO:0000313" key="2">
    <source>
        <dbReference type="Proteomes" id="UP001345219"/>
    </source>
</evidence>